<feature type="region of interest" description="Disordered" evidence="1">
    <location>
        <begin position="146"/>
        <end position="191"/>
    </location>
</feature>
<proteinExistence type="predicted"/>
<evidence type="ECO:0000256" key="2">
    <source>
        <dbReference type="SAM" id="Phobius"/>
    </source>
</evidence>
<dbReference type="Proteomes" id="UP000466442">
    <property type="component" value="Unassembled WGS sequence"/>
</dbReference>
<keyword evidence="2" id="KW-0472">Membrane</keyword>
<dbReference type="AlphaFoldDB" id="A0A8S9X7L6"/>
<evidence type="ECO:0000313" key="3">
    <source>
        <dbReference type="EMBL" id="KAF6203585.1"/>
    </source>
</evidence>
<dbReference type="EMBL" id="WIXP02000010">
    <property type="protein sequence ID" value="KAF6203585.1"/>
    <property type="molecule type" value="Genomic_DNA"/>
</dbReference>
<accession>A0A8S9X7L6</accession>
<dbReference type="OrthoDB" id="7429417at2759"/>
<evidence type="ECO:0000256" key="1">
    <source>
        <dbReference type="SAM" id="MobiDB-lite"/>
    </source>
</evidence>
<evidence type="ECO:0000313" key="4">
    <source>
        <dbReference type="Proteomes" id="UP000466442"/>
    </source>
</evidence>
<feature type="compositionally biased region" description="Polar residues" evidence="1">
    <location>
        <begin position="179"/>
        <end position="191"/>
    </location>
</feature>
<gene>
    <name evidence="3" type="ORF">GE061_001917</name>
</gene>
<name>A0A8S9X7L6_APOLU</name>
<reference evidence="3" key="1">
    <citation type="journal article" date="2021" name="Mol. Ecol. Resour.">
        <title>Apolygus lucorum genome provides insights into omnivorousness and mesophyll feeding.</title>
        <authorList>
            <person name="Liu Y."/>
            <person name="Liu H."/>
            <person name="Wang H."/>
            <person name="Huang T."/>
            <person name="Liu B."/>
            <person name="Yang B."/>
            <person name="Yin L."/>
            <person name="Li B."/>
            <person name="Zhang Y."/>
            <person name="Zhang S."/>
            <person name="Jiang F."/>
            <person name="Zhang X."/>
            <person name="Ren Y."/>
            <person name="Wang B."/>
            <person name="Wang S."/>
            <person name="Lu Y."/>
            <person name="Wu K."/>
            <person name="Fan W."/>
            <person name="Wang G."/>
        </authorList>
    </citation>
    <scope>NUCLEOTIDE SEQUENCE</scope>
    <source>
        <strain evidence="3">12Hb</strain>
    </source>
</reference>
<protein>
    <submittedName>
        <fullName evidence="3">Uncharacterized protein</fullName>
    </submittedName>
</protein>
<feature type="transmembrane region" description="Helical" evidence="2">
    <location>
        <begin position="48"/>
        <end position="70"/>
    </location>
</feature>
<keyword evidence="4" id="KW-1185">Reference proteome</keyword>
<comment type="caution">
    <text evidence="3">The sequence shown here is derived from an EMBL/GenBank/DDBJ whole genome shotgun (WGS) entry which is preliminary data.</text>
</comment>
<keyword evidence="2" id="KW-0812">Transmembrane</keyword>
<organism evidence="3 4">
    <name type="scientific">Apolygus lucorum</name>
    <name type="common">Small green plant bug</name>
    <name type="synonym">Lygocoris lucorum</name>
    <dbReference type="NCBI Taxonomy" id="248454"/>
    <lineage>
        <taxon>Eukaryota</taxon>
        <taxon>Metazoa</taxon>
        <taxon>Ecdysozoa</taxon>
        <taxon>Arthropoda</taxon>
        <taxon>Hexapoda</taxon>
        <taxon>Insecta</taxon>
        <taxon>Pterygota</taxon>
        <taxon>Neoptera</taxon>
        <taxon>Paraneoptera</taxon>
        <taxon>Hemiptera</taxon>
        <taxon>Heteroptera</taxon>
        <taxon>Panheteroptera</taxon>
        <taxon>Cimicomorpha</taxon>
        <taxon>Miridae</taxon>
        <taxon>Mirini</taxon>
        <taxon>Apolygus</taxon>
    </lineage>
</organism>
<keyword evidence="2" id="KW-1133">Transmembrane helix</keyword>
<sequence length="191" mass="21488">MRIRKMKDGRGHKKKKVKAIKKALIKLVLFALLIKSKLKILLTAFQTFLAFKGAILITVLVITHAVKLWAEIKHHQTPQKVIYYENAHHQHHYDHHDHEDHGHGWGLWGRSGEEASSTPSSGPLSYINAIFSRRHDDPSDLAYSAYRVRQSHPEEASPPHNSIYGVPPGPPAPAGSYRSMPSSASLSKTRK</sequence>